<feature type="compositionally biased region" description="Basic and acidic residues" evidence="5">
    <location>
        <begin position="280"/>
        <end position="300"/>
    </location>
</feature>
<evidence type="ECO:0000256" key="2">
    <source>
        <dbReference type="ARBA" id="ARBA00023034"/>
    </source>
</evidence>
<reference evidence="7 8" key="1">
    <citation type="submission" date="2019-06" db="EMBL/GenBank/DDBJ databases">
        <title>A chromosomal-level reference genome of Carpinus fangiana (Coryloideae, Betulaceae).</title>
        <authorList>
            <person name="Yang X."/>
            <person name="Wang Z."/>
            <person name="Zhang L."/>
            <person name="Hao G."/>
            <person name="Liu J."/>
            <person name="Yang Y."/>
        </authorList>
    </citation>
    <scope>NUCLEOTIDE SEQUENCE [LARGE SCALE GENOMIC DNA]</scope>
    <source>
        <strain evidence="7">Cfa_2016G</strain>
        <tissue evidence="7">Leaf</tissue>
    </source>
</reference>
<feature type="compositionally biased region" description="Polar residues" evidence="5">
    <location>
        <begin position="604"/>
        <end position="613"/>
    </location>
</feature>
<feature type="coiled-coil region" evidence="4">
    <location>
        <begin position="119"/>
        <end position="178"/>
    </location>
</feature>
<dbReference type="GO" id="GO:0005783">
    <property type="term" value="C:endoplasmic reticulum"/>
    <property type="evidence" value="ECO:0007669"/>
    <property type="project" value="TreeGrafter"/>
</dbReference>
<feature type="domain" description="TATA element modulatory factor 1 TATA binding" evidence="6">
    <location>
        <begin position="662"/>
        <end position="773"/>
    </location>
</feature>
<feature type="region of interest" description="Disordered" evidence="5">
    <location>
        <begin position="33"/>
        <end position="118"/>
    </location>
</feature>
<evidence type="ECO:0000313" key="7">
    <source>
        <dbReference type="EMBL" id="KAB8339053.1"/>
    </source>
</evidence>
<proteinExistence type="predicted"/>
<sequence length="776" mass="86173">MSAQQAQKSRWGSLLSGAVAGLESRLDNILAEEGSAAAKNAEFERRREEAKKEKAGTLLPLSPASSNSEAALDADSTDFKKNGRMSDDISRQSEGSSKPSLDKADAQTEPQGLPDLPTINAVADESVKAEDALADLKDQMAQVENENNEAESKHQDEIQGYLERIDALQAKLQYLAQDAAKSAAQAAADAADNSLEKKLAAKDEQIALLMEEGTKLSKAEVTQASTIRRLRLKMNEDAKAQSEARRVLAKAELASSGLSDRVARLELEKRDAQSKLTRMTRLEKELGDARRERGTKDATIHDLQSQLAAAKKQADEDARQAAERALEQEKKVSQSLRDDLSNAKIEQTLRDDKAKAQLKESQDELLREKESHRAGQTGLRNEMSILETRLEVMRERSEEASTGSTNDSHAKLMRQVETLQSQYAVASENWQILESSLQSRLTALEKEKDETSRAETEARKKARENGSNARRLQEQLDEVNQQCQILEHELLEQKRVAEKHEARAQEAEKSVADEREKFQGEQSTWETRLQTRIEEERAKWQLQTPKTPGDAPSLLTLGSPRDSGYRRTSGLDLPGLGSRRHTSRGTSDLSLPMFERPAPRRTPTFMSRTSAMSPNGVDSGRSTPGHDPYAIPETPSINTIDADDTEHGSSPHRTVNDMLSATTASAGPSVQLVERMSAAVRRLESEKAATKDELARLSGQRDEARKEVVNLMREVDEKRAIEAKVDKLEKSLVETNGRYTTTLEMLGEKSERVEELEADVADLKKIYRELIDSTMK</sequence>
<evidence type="ECO:0000256" key="4">
    <source>
        <dbReference type="SAM" id="Coils"/>
    </source>
</evidence>
<dbReference type="EMBL" id="VIBQ01000010">
    <property type="protein sequence ID" value="KAB8339053.1"/>
    <property type="molecule type" value="Genomic_DNA"/>
</dbReference>
<dbReference type="Pfam" id="PF12329">
    <property type="entry name" value="TMF_DNA_bd"/>
    <property type="match status" value="1"/>
</dbReference>
<feature type="compositionally biased region" description="Basic and acidic residues" evidence="5">
    <location>
        <begin position="41"/>
        <end position="55"/>
    </location>
</feature>
<protein>
    <recommendedName>
        <fullName evidence="6">TATA element modulatory factor 1 TATA binding domain-containing protein</fullName>
    </recommendedName>
</protein>
<dbReference type="Pfam" id="PF12325">
    <property type="entry name" value="TMF_TATA_bd"/>
    <property type="match status" value="1"/>
</dbReference>
<keyword evidence="8" id="KW-1185">Reference proteome</keyword>
<organism evidence="7 8">
    <name type="scientific">Carpinus fangiana</name>
    <dbReference type="NCBI Taxonomy" id="176857"/>
    <lineage>
        <taxon>Eukaryota</taxon>
        <taxon>Viridiplantae</taxon>
        <taxon>Streptophyta</taxon>
        <taxon>Embryophyta</taxon>
        <taxon>Tracheophyta</taxon>
        <taxon>Spermatophyta</taxon>
        <taxon>Magnoliopsida</taxon>
        <taxon>eudicotyledons</taxon>
        <taxon>Gunneridae</taxon>
        <taxon>Pentapetalae</taxon>
        <taxon>rosids</taxon>
        <taxon>fabids</taxon>
        <taxon>Fagales</taxon>
        <taxon>Betulaceae</taxon>
        <taxon>Carpinus</taxon>
    </lineage>
</organism>
<evidence type="ECO:0000259" key="6">
    <source>
        <dbReference type="Pfam" id="PF12325"/>
    </source>
</evidence>
<name>A0A5N6KRG6_9ROSI</name>
<dbReference type="OrthoDB" id="1733146at2759"/>
<keyword evidence="2" id="KW-0333">Golgi apparatus</keyword>
<dbReference type="Proteomes" id="UP000327013">
    <property type="component" value="Unassembled WGS sequence"/>
</dbReference>
<comment type="subcellular location">
    <subcellularLocation>
        <location evidence="1">Golgi apparatus</location>
    </subcellularLocation>
</comment>
<keyword evidence="3 4" id="KW-0175">Coiled coil</keyword>
<evidence type="ECO:0000256" key="1">
    <source>
        <dbReference type="ARBA" id="ARBA00004555"/>
    </source>
</evidence>
<dbReference type="InterPro" id="IPR022091">
    <property type="entry name" value="TMF_TATA-bd"/>
</dbReference>
<feature type="compositionally biased region" description="Basic and acidic residues" evidence="5">
    <location>
        <begin position="444"/>
        <end position="459"/>
    </location>
</feature>
<feature type="region of interest" description="Disordered" evidence="5">
    <location>
        <begin position="276"/>
        <end position="381"/>
    </location>
</feature>
<feature type="compositionally biased region" description="Basic and acidic residues" evidence="5">
    <location>
        <begin position="501"/>
        <end position="519"/>
    </location>
</feature>
<evidence type="ECO:0000256" key="5">
    <source>
        <dbReference type="SAM" id="MobiDB-lite"/>
    </source>
</evidence>
<comment type="caution">
    <text evidence="7">The sequence shown here is derived from an EMBL/GenBank/DDBJ whole genome shotgun (WGS) entry which is preliminary data.</text>
</comment>
<dbReference type="PANTHER" id="PTHR46515">
    <property type="entry name" value="TATA ELEMENT MODULATORY FACTOR TMF1"/>
    <property type="match status" value="1"/>
</dbReference>
<evidence type="ECO:0000313" key="8">
    <source>
        <dbReference type="Proteomes" id="UP000327013"/>
    </source>
</evidence>
<dbReference type="AlphaFoldDB" id="A0A5N6KRG6"/>
<feature type="compositionally biased region" description="Basic and acidic residues" evidence="5">
    <location>
        <begin position="312"/>
        <end position="373"/>
    </location>
</feature>
<dbReference type="InterPro" id="IPR022092">
    <property type="entry name" value="TMF_DNA-bd"/>
</dbReference>
<accession>A0A5N6KRG6</accession>
<dbReference type="GO" id="GO:0005794">
    <property type="term" value="C:Golgi apparatus"/>
    <property type="evidence" value="ECO:0007669"/>
    <property type="project" value="UniProtKB-SubCell"/>
</dbReference>
<feature type="compositionally biased region" description="Basic and acidic residues" evidence="5">
    <location>
        <begin position="77"/>
        <end position="91"/>
    </location>
</feature>
<evidence type="ECO:0000256" key="3">
    <source>
        <dbReference type="ARBA" id="ARBA00023054"/>
    </source>
</evidence>
<feature type="region of interest" description="Disordered" evidence="5">
    <location>
        <begin position="501"/>
        <end position="527"/>
    </location>
</feature>
<feature type="region of interest" description="Disordered" evidence="5">
    <location>
        <begin position="444"/>
        <end position="469"/>
    </location>
</feature>
<feature type="region of interest" description="Disordered" evidence="5">
    <location>
        <begin position="541"/>
        <end position="624"/>
    </location>
</feature>
<gene>
    <name evidence="7" type="ORF">FH972_021989</name>
</gene>
<dbReference type="InterPro" id="IPR052602">
    <property type="entry name" value="Growth_transcription_reg"/>
</dbReference>
<dbReference type="PANTHER" id="PTHR46515:SF1">
    <property type="entry name" value="TATA ELEMENT MODULATORY FACTOR"/>
    <property type="match status" value="1"/>
</dbReference>
<feature type="coiled-coil region" evidence="4">
    <location>
        <begin position="673"/>
        <end position="773"/>
    </location>
</feature>